<name>A0A8H7R8H3_9FUNG</name>
<dbReference type="Proteomes" id="UP000603453">
    <property type="component" value="Unassembled WGS sequence"/>
</dbReference>
<dbReference type="PRINTS" id="PR00988">
    <property type="entry name" value="URIDINKINASE"/>
</dbReference>
<comment type="pathway">
    <text evidence="7">Pyrimidine metabolism; CTP biosynthesis via salvage pathway; CTP from cytidine: step 1/3.</text>
</comment>
<dbReference type="EMBL" id="JAEPRD010000032">
    <property type="protein sequence ID" value="KAG2206103.1"/>
    <property type="molecule type" value="Genomic_DNA"/>
</dbReference>
<dbReference type="GO" id="GO:0044206">
    <property type="term" value="P:UMP salvage"/>
    <property type="evidence" value="ECO:0007669"/>
    <property type="project" value="UniProtKB-UniPathway"/>
</dbReference>
<dbReference type="FunFam" id="3.40.50.2020:FF:000010">
    <property type="entry name" value="Uridine-cytidine kinase"/>
    <property type="match status" value="1"/>
</dbReference>
<dbReference type="UniPathway" id="UPA00574">
    <property type="reaction ID" value="UER00637"/>
</dbReference>
<feature type="domain" description="Phosphoribosyltransferase" evidence="9">
    <location>
        <begin position="258"/>
        <end position="461"/>
    </location>
</feature>
<evidence type="ECO:0000256" key="1">
    <source>
        <dbReference type="ARBA" id="ARBA00004690"/>
    </source>
</evidence>
<dbReference type="GO" id="GO:0044211">
    <property type="term" value="P:CTP salvage"/>
    <property type="evidence" value="ECO:0007669"/>
    <property type="project" value="UniProtKB-UniPathway"/>
</dbReference>
<evidence type="ECO:0000313" key="10">
    <source>
        <dbReference type="EMBL" id="KAG2206103.1"/>
    </source>
</evidence>
<dbReference type="UniPathway" id="UPA00579">
    <property type="reaction ID" value="UER00640"/>
</dbReference>
<comment type="catalytic activity">
    <reaction evidence="7">
        <text>cytidine + ATP = CMP + ADP + H(+)</text>
        <dbReference type="Rhea" id="RHEA:24674"/>
        <dbReference type="ChEBI" id="CHEBI:15378"/>
        <dbReference type="ChEBI" id="CHEBI:17562"/>
        <dbReference type="ChEBI" id="CHEBI:30616"/>
        <dbReference type="ChEBI" id="CHEBI:60377"/>
        <dbReference type="ChEBI" id="CHEBI:456216"/>
        <dbReference type="EC" id="2.7.1.48"/>
    </reaction>
</comment>
<keyword evidence="3 7" id="KW-0808">Transferase</keyword>
<comment type="catalytic activity">
    <reaction evidence="7">
        <text>uridine + ATP = UMP + ADP + H(+)</text>
        <dbReference type="Rhea" id="RHEA:16825"/>
        <dbReference type="ChEBI" id="CHEBI:15378"/>
        <dbReference type="ChEBI" id="CHEBI:16704"/>
        <dbReference type="ChEBI" id="CHEBI:30616"/>
        <dbReference type="ChEBI" id="CHEBI:57865"/>
        <dbReference type="ChEBI" id="CHEBI:456216"/>
        <dbReference type="EC" id="2.7.1.48"/>
    </reaction>
</comment>
<dbReference type="NCBIfam" id="TIGR00235">
    <property type="entry name" value="udk"/>
    <property type="match status" value="1"/>
</dbReference>
<evidence type="ECO:0000256" key="2">
    <source>
        <dbReference type="ARBA" id="ARBA00005408"/>
    </source>
</evidence>
<dbReference type="AlphaFoldDB" id="A0A8H7R8H3"/>
<dbReference type="Gene3D" id="3.40.50.2020">
    <property type="match status" value="1"/>
</dbReference>
<dbReference type="OrthoDB" id="738517at2759"/>
<keyword evidence="5 7" id="KW-0418">Kinase</keyword>
<comment type="similarity">
    <text evidence="2 7">Belongs to the uridine kinase family.</text>
</comment>
<comment type="caution">
    <text evidence="10">The sequence shown here is derived from an EMBL/GenBank/DDBJ whole genome shotgun (WGS) entry which is preliminary data.</text>
</comment>
<dbReference type="FunFam" id="3.40.50.300:FF:002070">
    <property type="entry name" value="Uridine kinase"/>
    <property type="match status" value="1"/>
</dbReference>
<evidence type="ECO:0000259" key="8">
    <source>
        <dbReference type="Pfam" id="PF00485"/>
    </source>
</evidence>
<dbReference type="GO" id="GO:0005524">
    <property type="term" value="F:ATP binding"/>
    <property type="evidence" value="ECO:0007669"/>
    <property type="project" value="UniProtKB-KW"/>
</dbReference>
<dbReference type="SUPFAM" id="SSF53271">
    <property type="entry name" value="PRTase-like"/>
    <property type="match status" value="1"/>
</dbReference>
<dbReference type="EC" id="2.7.1.48" evidence="7"/>
<protein>
    <recommendedName>
        <fullName evidence="7">Uridine kinase</fullName>
        <ecNumber evidence="7">2.7.1.48</ecNumber>
    </recommendedName>
</protein>
<accession>A0A8H7R8H3</accession>
<dbReference type="CDD" id="cd02023">
    <property type="entry name" value="UMPK"/>
    <property type="match status" value="1"/>
</dbReference>
<dbReference type="InterPro" id="IPR027417">
    <property type="entry name" value="P-loop_NTPase"/>
</dbReference>
<proteinExistence type="inferred from homology"/>
<dbReference type="Gene3D" id="3.40.50.300">
    <property type="entry name" value="P-loop containing nucleotide triphosphate hydrolases"/>
    <property type="match status" value="1"/>
</dbReference>
<dbReference type="GO" id="GO:0004849">
    <property type="term" value="F:uridine kinase activity"/>
    <property type="evidence" value="ECO:0007669"/>
    <property type="project" value="UniProtKB-EC"/>
</dbReference>
<dbReference type="InterPro" id="IPR000836">
    <property type="entry name" value="PRTase_dom"/>
</dbReference>
<feature type="domain" description="Phosphoribulokinase/uridine kinase" evidence="8">
    <location>
        <begin position="30"/>
        <end position="216"/>
    </location>
</feature>
<dbReference type="NCBIfam" id="NF004018">
    <property type="entry name" value="PRK05480.1"/>
    <property type="match status" value="1"/>
</dbReference>
<keyword evidence="4 7" id="KW-0547">Nucleotide-binding</keyword>
<dbReference type="Pfam" id="PF14681">
    <property type="entry name" value="UPRTase"/>
    <property type="match status" value="1"/>
</dbReference>
<evidence type="ECO:0000313" key="11">
    <source>
        <dbReference type="Proteomes" id="UP000603453"/>
    </source>
</evidence>
<sequence>MSNKETVQLCSQGRKPWYRPDGSVADTYMVGIAGGSASGKTSVAERVLKNLSVPWVVIISMDSFYNILSPENSKLAHQNRFDFDHPSAFDYDLLYETIVKLKEGKSVTVPIYNFSTHSREQKSNTIYGANVIIFEGIFALYDKRIRDMMDVKIFVDTDSDIQLARRLQRDIFYRGRDVEGVLDQYARYVKPSFDSYVRPTMKFADVIIPRGLENAIAIDLMTKHVQTQLNDTTTNFRWGLVDTPVGKELPKNIHVLAPSNQVRGIHTILRNNKTDRDEFVFYADRLAVLLMESAVSCLPVEPLTVTTPVGAEYKGLKFSQKICGVSILRAGGTMEVGLKRAFSDAVIGKLLIQTNPSTGDPELHYCKLPKDLGHYDIVLMDALVGTGAAALMAIRVLLDHEVPEERIIFVTFLATQIGLTVITNAFPRVKIVTSMVDPNLNKEKLWIEPGIGNFGDRYFGTEEDDE</sequence>
<reference evidence="10" key="1">
    <citation type="submission" date="2020-12" db="EMBL/GenBank/DDBJ databases">
        <title>Metabolic potential, ecology and presence of endohyphal bacteria is reflected in genomic diversity of Mucoromycotina.</title>
        <authorList>
            <person name="Muszewska A."/>
            <person name="Okrasinska A."/>
            <person name="Steczkiewicz K."/>
            <person name="Drgas O."/>
            <person name="Orlowska M."/>
            <person name="Perlinska-Lenart U."/>
            <person name="Aleksandrzak-Piekarczyk T."/>
            <person name="Szatraj K."/>
            <person name="Zielenkiewicz U."/>
            <person name="Pilsyk S."/>
            <person name="Malc E."/>
            <person name="Mieczkowski P."/>
            <person name="Kruszewska J.S."/>
            <person name="Biernat P."/>
            <person name="Pawlowska J."/>
        </authorList>
    </citation>
    <scope>NUCLEOTIDE SEQUENCE</scope>
    <source>
        <strain evidence="10">WA0000017839</strain>
    </source>
</reference>
<evidence type="ECO:0000256" key="7">
    <source>
        <dbReference type="RuleBase" id="RU003825"/>
    </source>
</evidence>
<gene>
    <name evidence="10" type="ORF">INT47_003752</name>
</gene>
<dbReference type="InterPro" id="IPR000764">
    <property type="entry name" value="Uridine_kinase-like"/>
</dbReference>
<evidence type="ECO:0000256" key="5">
    <source>
        <dbReference type="ARBA" id="ARBA00022777"/>
    </source>
</evidence>
<evidence type="ECO:0000256" key="4">
    <source>
        <dbReference type="ARBA" id="ARBA00022741"/>
    </source>
</evidence>
<keyword evidence="11" id="KW-1185">Reference proteome</keyword>
<dbReference type="InterPro" id="IPR029057">
    <property type="entry name" value="PRTase-like"/>
</dbReference>
<dbReference type="Pfam" id="PF00485">
    <property type="entry name" value="PRK"/>
    <property type="match status" value="1"/>
</dbReference>
<dbReference type="InterPro" id="IPR006083">
    <property type="entry name" value="PRK/URK"/>
</dbReference>
<keyword evidence="6 7" id="KW-0067">ATP-binding</keyword>
<evidence type="ECO:0000256" key="3">
    <source>
        <dbReference type="ARBA" id="ARBA00022679"/>
    </source>
</evidence>
<evidence type="ECO:0000256" key="6">
    <source>
        <dbReference type="ARBA" id="ARBA00022840"/>
    </source>
</evidence>
<dbReference type="SUPFAM" id="SSF52540">
    <property type="entry name" value="P-loop containing nucleoside triphosphate hydrolases"/>
    <property type="match status" value="1"/>
</dbReference>
<evidence type="ECO:0000259" key="9">
    <source>
        <dbReference type="Pfam" id="PF14681"/>
    </source>
</evidence>
<dbReference type="PANTHER" id="PTHR10285">
    <property type="entry name" value="URIDINE KINASE"/>
    <property type="match status" value="1"/>
</dbReference>
<organism evidence="10 11">
    <name type="scientific">Mucor saturninus</name>
    <dbReference type="NCBI Taxonomy" id="64648"/>
    <lineage>
        <taxon>Eukaryota</taxon>
        <taxon>Fungi</taxon>
        <taxon>Fungi incertae sedis</taxon>
        <taxon>Mucoromycota</taxon>
        <taxon>Mucoromycotina</taxon>
        <taxon>Mucoromycetes</taxon>
        <taxon>Mucorales</taxon>
        <taxon>Mucorineae</taxon>
        <taxon>Mucoraceae</taxon>
        <taxon>Mucor</taxon>
    </lineage>
</organism>
<comment type="pathway">
    <text evidence="1 7">Pyrimidine metabolism; UMP biosynthesis via salvage pathway; UMP from uridine: step 1/1.</text>
</comment>
<dbReference type="CDD" id="cd06223">
    <property type="entry name" value="PRTases_typeI"/>
    <property type="match status" value="1"/>
</dbReference>